<dbReference type="Proteomes" id="UP000002668">
    <property type="component" value="Genome"/>
</dbReference>
<evidence type="ECO:0000313" key="2">
    <source>
        <dbReference type="Proteomes" id="UP000002668"/>
    </source>
</evidence>
<keyword evidence="2" id="KW-1185">Reference proteome</keyword>
<gene>
    <name evidence="1" type="ORF">LEMA_uP022530.1</name>
</gene>
<evidence type="ECO:0000313" key="1">
    <source>
        <dbReference type="EMBL" id="CBY01123.1"/>
    </source>
</evidence>
<dbReference type="VEuPathDB" id="FungiDB:LEMA_uP022530.1"/>
<protein>
    <submittedName>
        <fullName evidence="1">Predicted protein</fullName>
    </submittedName>
</protein>
<name>E5ABT2_LEPMJ</name>
<reference evidence="2" key="1">
    <citation type="journal article" date="2011" name="Nat. Commun.">
        <title>Effector diversification within compartments of the Leptosphaeria maculans genome affected by Repeat-Induced Point mutations.</title>
        <authorList>
            <person name="Rouxel T."/>
            <person name="Grandaubert J."/>
            <person name="Hane J.K."/>
            <person name="Hoede C."/>
            <person name="van de Wouw A.P."/>
            <person name="Couloux A."/>
            <person name="Dominguez V."/>
            <person name="Anthouard V."/>
            <person name="Bally P."/>
            <person name="Bourras S."/>
            <person name="Cozijnsen A.J."/>
            <person name="Ciuffetti L.M."/>
            <person name="Degrave A."/>
            <person name="Dilmaghani A."/>
            <person name="Duret L."/>
            <person name="Fudal I."/>
            <person name="Goodwin S.B."/>
            <person name="Gout L."/>
            <person name="Glaser N."/>
            <person name="Linglin J."/>
            <person name="Kema G.H.J."/>
            <person name="Lapalu N."/>
            <person name="Lawrence C.B."/>
            <person name="May K."/>
            <person name="Meyer M."/>
            <person name="Ollivier B."/>
            <person name="Poulain J."/>
            <person name="Schoch C.L."/>
            <person name="Simon A."/>
            <person name="Spatafora J.W."/>
            <person name="Stachowiak A."/>
            <person name="Turgeon B.G."/>
            <person name="Tyler B.M."/>
            <person name="Vincent D."/>
            <person name="Weissenbach J."/>
            <person name="Amselem J."/>
            <person name="Quesneville H."/>
            <person name="Oliver R.P."/>
            <person name="Wincker P."/>
            <person name="Balesdent M.-H."/>
            <person name="Howlett B.J."/>
        </authorList>
    </citation>
    <scope>NUCLEOTIDE SEQUENCE [LARGE SCALE GENOMIC DNA]</scope>
    <source>
        <strain evidence="2">JN3 / isolate v23.1.3 / race Av1-4-5-6-7-8</strain>
    </source>
</reference>
<dbReference type="EMBL" id="FP929138">
    <property type="protein sequence ID" value="CBY01123.1"/>
    <property type="molecule type" value="Genomic_DNA"/>
</dbReference>
<accession>E5ABT2</accession>
<dbReference type="AlphaFoldDB" id="E5ABT2"/>
<dbReference type="HOGENOM" id="CLU_3032829_0_0_1"/>
<organism evidence="2">
    <name type="scientific">Leptosphaeria maculans (strain JN3 / isolate v23.1.3 / race Av1-4-5-6-7-8)</name>
    <name type="common">Blackleg fungus</name>
    <name type="synonym">Phoma lingam</name>
    <dbReference type="NCBI Taxonomy" id="985895"/>
    <lineage>
        <taxon>Eukaryota</taxon>
        <taxon>Fungi</taxon>
        <taxon>Dikarya</taxon>
        <taxon>Ascomycota</taxon>
        <taxon>Pezizomycotina</taxon>
        <taxon>Dothideomycetes</taxon>
        <taxon>Pleosporomycetidae</taxon>
        <taxon>Pleosporales</taxon>
        <taxon>Pleosporineae</taxon>
        <taxon>Leptosphaeriaceae</taxon>
        <taxon>Plenodomus</taxon>
        <taxon>Plenodomus lingam/Leptosphaeria maculans species complex</taxon>
    </lineage>
</organism>
<dbReference type="InParanoid" id="E5ABT2"/>
<sequence length="55" mass="5941">MICGIQIAMKALFIIGTGAGLLRGGCTAVRKRRVKGRESGPEWYMLVTVVGAFTR</sequence>
<proteinExistence type="predicted"/>